<evidence type="ECO:0000256" key="3">
    <source>
        <dbReference type="SAM" id="MobiDB-lite"/>
    </source>
</evidence>
<sequence length="1129" mass="124536" precursor="true">MKPRVIASVLLCSATLMSVAVPSITAAAATESVTITTQASKPNELPKSYADFSFEDNRVTDLQGGFNTIKTVGQPKIGQGHDIKGNVATLDGSSAFKIPVSSDQYKKLANGLTMETFFKYDPSANTSGEHDIFSNQQSGGIGIGVENDQLIFFAHVDGKYRQPTVPLQKGKWIHAVGVINKEDKTVKLYVNGKFAQKVDFTNGSIKWAQDTNNLVIGGDSNSRDGVESYMTGQVRTARLYDHALTDSEIAQLSNQAQSQVTSSSDHVEQPFESKLVGPSEVVAGHAYNLNVHTRQEYSGDIKVLNYDINYDASKFDYVSNLNSQRSFVTKVKDGLLHVTTYMGLSTADFKDYSQTRLANLKFKAKSLTPGNTTTAQFKITNTKGVMDGKQLSGIKMDSNTQSVTIRGREADDYNGDGIIGAGDIAMAPADKKAEVAKESVIRPYKHVIVLTTDGGGNPWDPNGMYYAKNNDTDPEWTTNPAILKKRQNTYTMNLFNKQFAMSTTAEAVVPTISAQNYISMLHGLTWGDLPDDYKYTNATSGQFYFNDFGKATPLFPSVFKVLQAANPNQSAAAFSEWGNILNGITEPDATVDKNSSQAWKSFDDVANYIDTDDFSNTALTYMQSDQMDHQGHGHGWFNDAYWENYAKYDDMFKTVMDKLEATGHSHDTLVIANADHGGWRTDHGQNTEAPNTNIFIGLGGETIDNGRRLHGGSNADISSLILHALQVKQPKSMTGKVFDSSAFLPQTELVKKHRHVESITLKSTPHQAQLSLKTKSEHQLRSADLRINLAGRTVDQINTPKGTEVLRQTVENGVLKLTLGFSKQPDTGNLAKIKFKQVKKADNPVKISEAMVGSDNGEEILVDLINKVSPHDTTDENSNGGQDHSDNHNSTGTDGDNHSDVNKPDQSGNGNDTKPGNGHGDTNGHHNSSQENSDNSHSNGSNSDNHTDVNKPNQSENTNATKPGSSHSNITHAKTEVKGHKWYAMKKIGFYKKAVFSKNTRFHWFKTVKQQKWAQFTFLKRVHTKQGYRYQVKDINKKSATFNHVGYITANKHYVTAAEYTKKPNRIKVINAHGINAYRDFNAHHKAKHYRTNKVLKIKTLSVRNNQVRLQLANGTFITADKHDIKALS</sequence>
<dbReference type="Gene3D" id="3.40.720.10">
    <property type="entry name" value="Alkaline Phosphatase, subunit A"/>
    <property type="match status" value="1"/>
</dbReference>
<feature type="compositionally biased region" description="Polar residues" evidence="3">
    <location>
        <begin position="876"/>
        <end position="894"/>
    </location>
</feature>
<feature type="chain" id="PRO_5013232810" evidence="4">
    <location>
        <begin position="29"/>
        <end position="1129"/>
    </location>
</feature>
<dbReference type="Pfam" id="PF19087">
    <property type="entry name" value="DUF5776"/>
    <property type="match status" value="1"/>
</dbReference>
<accession>A0A1Z5IAF3</accession>
<dbReference type="Pfam" id="PF13385">
    <property type="entry name" value="Laminin_G_3"/>
    <property type="match status" value="1"/>
</dbReference>
<evidence type="ECO:0000256" key="2">
    <source>
        <dbReference type="ARBA" id="ARBA00023157"/>
    </source>
</evidence>
<dbReference type="RefSeq" id="WP_089108442.1">
    <property type="nucleotide sequence ID" value="NZ_BCMF01000003.1"/>
</dbReference>
<dbReference type="SMART" id="SM00560">
    <property type="entry name" value="LamGL"/>
    <property type="match status" value="1"/>
</dbReference>
<dbReference type="OrthoDB" id="1956004at2"/>
<feature type="region of interest" description="Disordered" evidence="3">
    <location>
        <begin position="869"/>
        <end position="973"/>
    </location>
</feature>
<reference evidence="6 7" key="1">
    <citation type="submission" date="2015-11" db="EMBL/GenBank/DDBJ databases">
        <title>Draft genome sequences of new species of the genus Lactobacillus isolated from orchardgrass silage.</title>
        <authorList>
            <person name="Tohno M."/>
            <person name="Tanizawa Y."/>
            <person name="Arita M."/>
        </authorList>
    </citation>
    <scope>NUCLEOTIDE SEQUENCE [LARGE SCALE GENOMIC DNA]</scope>
    <source>
        <strain evidence="6 7">IWT30</strain>
    </source>
</reference>
<name>A0A1Z5IAF3_9LACO</name>
<dbReference type="Gene3D" id="2.60.40.680">
    <property type="match status" value="1"/>
</dbReference>
<dbReference type="AlphaFoldDB" id="A0A1Z5IAF3"/>
<feature type="compositionally biased region" description="Polar residues" evidence="3">
    <location>
        <begin position="950"/>
        <end position="972"/>
    </location>
</feature>
<dbReference type="InterPro" id="IPR006558">
    <property type="entry name" value="LamG-like"/>
</dbReference>
<gene>
    <name evidence="6" type="ORF">IWT30_00577</name>
</gene>
<evidence type="ECO:0000256" key="1">
    <source>
        <dbReference type="ARBA" id="ARBA00022729"/>
    </source>
</evidence>
<dbReference type="Proteomes" id="UP000198374">
    <property type="component" value="Unassembled WGS sequence"/>
</dbReference>
<feature type="compositionally biased region" description="Low complexity" evidence="3">
    <location>
        <begin position="932"/>
        <end position="944"/>
    </location>
</feature>
<evidence type="ECO:0000313" key="6">
    <source>
        <dbReference type="EMBL" id="GAW98618.1"/>
    </source>
</evidence>
<dbReference type="SUPFAM" id="SSF53649">
    <property type="entry name" value="Alkaline phosphatase-like"/>
    <property type="match status" value="1"/>
</dbReference>
<feature type="compositionally biased region" description="Polar residues" evidence="3">
    <location>
        <begin position="904"/>
        <end position="914"/>
    </location>
</feature>
<dbReference type="InterPro" id="IPR013320">
    <property type="entry name" value="ConA-like_dom_sf"/>
</dbReference>
<evidence type="ECO:0000259" key="5">
    <source>
        <dbReference type="SMART" id="SM00560"/>
    </source>
</evidence>
<feature type="signal peptide" evidence="4">
    <location>
        <begin position="1"/>
        <end position="28"/>
    </location>
</feature>
<dbReference type="EMBL" id="BCMF01000003">
    <property type="protein sequence ID" value="GAW98618.1"/>
    <property type="molecule type" value="Genomic_DNA"/>
</dbReference>
<feature type="domain" description="LamG-like jellyroll fold" evidence="5">
    <location>
        <begin position="110"/>
        <end position="247"/>
    </location>
</feature>
<dbReference type="Pfam" id="PF00963">
    <property type="entry name" value="Cohesin"/>
    <property type="match status" value="1"/>
</dbReference>
<organism evidence="6 7">
    <name type="scientific">Secundilactobacillus mixtipabuli</name>
    <dbReference type="NCBI Taxonomy" id="1435342"/>
    <lineage>
        <taxon>Bacteria</taxon>
        <taxon>Bacillati</taxon>
        <taxon>Bacillota</taxon>
        <taxon>Bacilli</taxon>
        <taxon>Lactobacillales</taxon>
        <taxon>Lactobacillaceae</taxon>
        <taxon>Secundilactobacillus</taxon>
    </lineage>
</organism>
<dbReference type="InterPro" id="IPR008965">
    <property type="entry name" value="CBM2/CBM3_carb-bd_dom_sf"/>
</dbReference>
<keyword evidence="1 4" id="KW-0732">Signal</keyword>
<dbReference type="InterPro" id="IPR044081">
    <property type="entry name" value="DUF5776"/>
</dbReference>
<dbReference type="PROSITE" id="PS00018">
    <property type="entry name" value="EF_HAND_1"/>
    <property type="match status" value="1"/>
</dbReference>
<dbReference type="SUPFAM" id="SSF49384">
    <property type="entry name" value="Carbohydrate-binding domain"/>
    <property type="match status" value="1"/>
</dbReference>
<evidence type="ECO:0000313" key="7">
    <source>
        <dbReference type="Proteomes" id="UP000198374"/>
    </source>
</evidence>
<dbReference type="InterPro" id="IPR017850">
    <property type="entry name" value="Alkaline_phosphatase_core_sf"/>
</dbReference>
<dbReference type="InterPro" id="IPR002102">
    <property type="entry name" value="Cohesin_dom"/>
</dbReference>
<keyword evidence="7" id="KW-1185">Reference proteome</keyword>
<proteinExistence type="predicted"/>
<dbReference type="InterPro" id="IPR018247">
    <property type="entry name" value="EF_Hand_1_Ca_BS"/>
</dbReference>
<dbReference type="SUPFAM" id="SSF49899">
    <property type="entry name" value="Concanavalin A-like lectins/glucanases"/>
    <property type="match status" value="1"/>
</dbReference>
<dbReference type="GO" id="GO:0000272">
    <property type="term" value="P:polysaccharide catabolic process"/>
    <property type="evidence" value="ECO:0007669"/>
    <property type="project" value="InterPro"/>
</dbReference>
<dbReference type="InterPro" id="IPR002591">
    <property type="entry name" value="Phosphodiest/P_Trfase"/>
</dbReference>
<dbReference type="Gene3D" id="2.60.120.200">
    <property type="match status" value="1"/>
</dbReference>
<keyword evidence="2" id="KW-1015">Disulfide bond</keyword>
<comment type="caution">
    <text evidence="6">The sequence shown here is derived from an EMBL/GenBank/DDBJ whole genome shotgun (WGS) entry which is preliminary data.</text>
</comment>
<protein>
    <submittedName>
        <fullName evidence="6">Cell surface protein</fullName>
    </submittedName>
</protein>
<dbReference type="Pfam" id="PF01663">
    <property type="entry name" value="Phosphodiest"/>
    <property type="match status" value="1"/>
</dbReference>
<dbReference type="GO" id="GO:0030246">
    <property type="term" value="F:carbohydrate binding"/>
    <property type="evidence" value="ECO:0007669"/>
    <property type="project" value="InterPro"/>
</dbReference>
<evidence type="ECO:0000256" key="4">
    <source>
        <dbReference type="SAM" id="SignalP"/>
    </source>
</evidence>